<keyword evidence="7" id="KW-0963">Cytoplasm</keyword>
<dbReference type="Proteomes" id="UP000593846">
    <property type="component" value="Chromosome"/>
</dbReference>
<keyword evidence="10" id="KW-1185">Reference proteome</keyword>
<evidence type="ECO:0000259" key="8">
    <source>
        <dbReference type="Pfam" id="PF00462"/>
    </source>
</evidence>
<dbReference type="PROSITE" id="PS51354">
    <property type="entry name" value="GLUTAREDOXIN_2"/>
    <property type="match status" value="1"/>
</dbReference>
<organism evidence="9 10">
    <name type="scientific">Anabaenopsis elenkinii CCIBt3563</name>
    <dbReference type="NCBI Taxonomy" id="2779889"/>
    <lineage>
        <taxon>Bacteria</taxon>
        <taxon>Bacillati</taxon>
        <taxon>Cyanobacteriota</taxon>
        <taxon>Cyanophyceae</taxon>
        <taxon>Nostocales</taxon>
        <taxon>Nodulariaceae</taxon>
        <taxon>Anabaenopsis</taxon>
    </lineage>
</organism>
<dbReference type="KEGG" id="aee:IM676_00815"/>
<dbReference type="InterPro" id="IPR011767">
    <property type="entry name" value="GLR_AS"/>
</dbReference>
<keyword evidence="4 7" id="KW-0249">Electron transport</keyword>
<evidence type="ECO:0000256" key="2">
    <source>
        <dbReference type="ARBA" id="ARBA00007787"/>
    </source>
</evidence>
<dbReference type="PANTHER" id="PTHR45694:SF18">
    <property type="entry name" value="GLUTAREDOXIN-1-RELATED"/>
    <property type="match status" value="1"/>
</dbReference>
<evidence type="ECO:0000256" key="1">
    <source>
        <dbReference type="ARBA" id="ARBA00002549"/>
    </source>
</evidence>
<reference evidence="10" key="1">
    <citation type="submission" date="2020-10" db="EMBL/GenBank/DDBJ databases">
        <title>Genome-based taxonomic classification of the species Anabaenopsis elenkinii.</title>
        <authorList>
            <person name="Delbaje E."/>
            <person name="Andreote A.P.D."/>
            <person name="Pellegrinetti T.A."/>
            <person name="Cruz R.B."/>
            <person name="Branco L.H.Z."/>
            <person name="Fiore M.F."/>
        </authorList>
    </citation>
    <scope>NUCLEOTIDE SEQUENCE [LARGE SCALE GENOMIC DNA]</scope>
    <source>
        <strain evidence="10">CCIBt3563</strain>
    </source>
</reference>
<dbReference type="CDD" id="cd03418">
    <property type="entry name" value="GRX_GRXb_1_3_like"/>
    <property type="match status" value="1"/>
</dbReference>
<accession>A0A7S6RDU8</accession>
<feature type="domain" description="Glutaredoxin" evidence="8">
    <location>
        <begin position="20"/>
        <end position="80"/>
    </location>
</feature>
<evidence type="ECO:0000256" key="7">
    <source>
        <dbReference type="RuleBase" id="RU364065"/>
    </source>
</evidence>
<dbReference type="PANTHER" id="PTHR45694">
    <property type="entry name" value="GLUTAREDOXIN 2"/>
    <property type="match status" value="1"/>
</dbReference>
<evidence type="ECO:0000256" key="6">
    <source>
        <dbReference type="ARBA" id="ARBA00023284"/>
    </source>
</evidence>
<dbReference type="Gene3D" id="3.40.30.10">
    <property type="entry name" value="Glutaredoxin"/>
    <property type="match status" value="1"/>
</dbReference>
<dbReference type="RefSeq" id="WP_200988551.1">
    <property type="nucleotide sequence ID" value="NZ_CP063311.1"/>
</dbReference>
<comment type="similarity">
    <text evidence="2 7">Belongs to the glutaredoxin family.</text>
</comment>
<name>A0A7S6RDU8_9CYAN</name>
<dbReference type="GO" id="GO:0045454">
    <property type="term" value="P:cell redox homeostasis"/>
    <property type="evidence" value="ECO:0007669"/>
    <property type="project" value="InterPro"/>
</dbReference>
<evidence type="ECO:0000313" key="10">
    <source>
        <dbReference type="Proteomes" id="UP000593846"/>
    </source>
</evidence>
<sequence length="112" mass="12896">MLDFLNPIFGRHPERVKANIEIYTWQTCPYCIRAKILLWWKGARFTEYKIDGDEAARAKMAERAHGRRSVPQIFINNQHIGGCDDLYQLDKQAQLDSLLASVPEIPRLKPGA</sequence>
<dbReference type="InterPro" id="IPR036249">
    <property type="entry name" value="Thioredoxin-like_sf"/>
</dbReference>
<dbReference type="InterPro" id="IPR014025">
    <property type="entry name" value="Glutaredoxin_subgr"/>
</dbReference>
<dbReference type="NCBIfam" id="TIGR02181">
    <property type="entry name" value="GRX_bact"/>
    <property type="match status" value="1"/>
</dbReference>
<evidence type="ECO:0000256" key="4">
    <source>
        <dbReference type="ARBA" id="ARBA00022982"/>
    </source>
</evidence>
<dbReference type="GO" id="GO:0034599">
    <property type="term" value="P:cellular response to oxidative stress"/>
    <property type="evidence" value="ECO:0007669"/>
    <property type="project" value="TreeGrafter"/>
</dbReference>
<dbReference type="GO" id="GO:0005737">
    <property type="term" value="C:cytoplasm"/>
    <property type="evidence" value="ECO:0007669"/>
    <property type="project" value="TreeGrafter"/>
</dbReference>
<dbReference type="InterPro" id="IPR011900">
    <property type="entry name" value="GRX_bact"/>
</dbReference>
<dbReference type="PRINTS" id="PR00160">
    <property type="entry name" value="GLUTAREDOXIN"/>
</dbReference>
<dbReference type="PROSITE" id="PS00195">
    <property type="entry name" value="GLUTAREDOXIN_1"/>
    <property type="match status" value="1"/>
</dbReference>
<dbReference type="EMBL" id="CP063311">
    <property type="protein sequence ID" value="QOV22940.1"/>
    <property type="molecule type" value="Genomic_DNA"/>
</dbReference>
<keyword evidence="6 7" id="KW-0676">Redox-active center</keyword>
<dbReference type="GO" id="GO:0015038">
    <property type="term" value="F:glutathione disulfide oxidoreductase activity"/>
    <property type="evidence" value="ECO:0007669"/>
    <property type="project" value="UniProtKB-UniRule"/>
</dbReference>
<keyword evidence="3 7" id="KW-0813">Transport</keyword>
<proteinExistence type="inferred from homology"/>
<evidence type="ECO:0000256" key="3">
    <source>
        <dbReference type="ARBA" id="ARBA00022448"/>
    </source>
</evidence>
<evidence type="ECO:0000313" key="9">
    <source>
        <dbReference type="EMBL" id="QOV22940.1"/>
    </source>
</evidence>
<dbReference type="InterPro" id="IPR002109">
    <property type="entry name" value="Glutaredoxin"/>
</dbReference>
<keyword evidence="5" id="KW-1015">Disulfide bond</keyword>
<comment type="function">
    <text evidence="1 7">Has a glutathione-disulfide oxidoreductase activity in the presence of NADPH and glutathione reductase. Reduces low molecular weight disulfides and proteins.</text>
</comment>
<dbReference type="Pfam" id="PF00462">
    <property type="entry name" value="Glutaredoxin"/>
    <property type="match status" value="1"/>
</dbReference>
<dbReference type="FunFam" id="3.40.30.10:FF:000018">
    <property type="entry name" value="Glutaredoxin"/>
    <property type="match status" value="1"/>
</dbReference>
<gene>
    <name evidence="9" type="primary">grxC</name>
    <name evidence="9" type="ORF">IM676_00815</name>
</gene>
<evidence type="ECO:0000256" key="5">
    <source>
        <dbReference type="ARBA" id="ARBA00023157"/>
    </source>
</evidence>
<dbReference type="SUPFAM" id="SSF52833">
    <property type="entry name" value="Thioredoxin-like"/>
    <property type="match status" value="1"/>
</dbReference>
<protein>
    <recommendedName>
        <fullName evidence="7">Glutaredoxin</fullName>
    </recommendedName>
</protein>
<dbReference type="AlphaFoldDB" id="A0A7S6RDU8"/>